<evidence type="ECO:0000259" key="2">
    <source>
        <dbReference type="Pfam" id="PF13968"/>
    </source>
</evidence>
<name>A0A811N4Y8_9POAL</name>
<dbReference type="OrthoDB" id="613930at2759"/>
<dbReference type="Pfam" id="PF04578">
    <property type="entry name" value="DUF594"/>
    <property type="match status" value="1"/>
</dbReference>
<feature type="transmembrane region" description="Helical" evidence="1">
    <location>
        <begin position="49"/>
        <end position="69"/>
    </location>
</feature>
<keyword evidence="1" id="KW-0472">Membrane</keyword>
<feature type="domain" description="DUF4220" evidence="2">
    <location>
        <begin position="52"/>
        <end position="410"/>
    </location>
</feature>
<proteinExistence type="predicted"/>
<sequence>MCTCSLSNAQQLWDEWELQCLVVASFALQAFFLFAASIRRRNPSTVLRVLLWLAYLSADYVAVYVLGHLTLKIGEPRHELVLLWAPVLLLHLGGQETITAFSMEDNELWKRHLLGLVTQVVLAVYVVAKSPSWRRGNEELLAPVVLMFVSGTIKYAERTWALKTATSETIKGSRMGDLCKTMSRYQAGDRSQASIDRYNKDIVGRRKWWLQEEYADLVEAAGDSFPNCINALMDIPVAPWLLPQIWPIIEEMMESGEKEWFPSRAYKMGEIQLSLMYDHLYTKVGLRYAHAQRRPPAVVFTTLGLPLLTLATTSSALALFATTTTRSKGGVSYYSAADVAVSYILLAGAVALEVLSILTFVLSFRSYCFLREKLGAGSRLTRAVFWSLKSVRPYHKPLWSNKWAQYNLLAGCIREKQAGCLSRMMRHVGLLGDTKLRPISDRTKELICNELNDWTRIQQFSHVRGQGILSLRGLAKDSDLYESIDKVDFSTSVVMWHLITHMCSLLAASNKDGGGGDSRDDHMLLAMEVSNYLMDLVLERRVLISSEGHVAHRKAREEVKQILAEHGKTKQVDADDAEAVREVLEAVVRKIRDPAERAEGAYGQFARNQYETIRPVLPRALRLARMLLSGQDDPGTGCDRVWELIASVWIEMLFHLATRCEAGFHAKNLCTGGEFITHVRFLLLNRGIGWNFVLGRA</sequence>
<dbReference type="AlphaFoldDB" id="A0A811N4Y8"/>
<dbReference type="EMBL" id="CAJGYO010000003">
    <property type="protein sequence ID" value="CAD6220931.1"/>
    <property type="molecule type" value="Genomic_DNA"/>
</dbReference>
<protein>
    <recommendedName>
        <fullName evidence="2">DUF4220 domain-containing protein</fullName>
    </recommendedName>
</protein>
<dbReference type="InterPro" id="IPR025315">
    <property type="entry name" value="DUF4220"/>
</dbReference>
<evidence type="ECO:0000256" key="1">
    <source>
        <dbReference type="SAM" id="Phobius"/>
    </source>
</evidence>
<gene>
    <name evidence="3" type="ORF">NCGR_LOCUS14345</name>
</gene>
<evidence type="ECO:0000313" key="4">
    <source>
        <dbReference type="Proteomes" id="UP000604825"/>
    </source>
</evidence>
<keyword evidence="1" id="KW-0812">Transmembrane</keyword>
<reference evidence="3" key="1">
    <citation type="submission" date="2020-10" db="EMBL/GenBank/DDBJ databases">
        <authorList>
            <person name="Han B."/>
            <person name="Lu T."/>
            <person name="Zhao Q."/>
            <person name="Huang X."/>
            <person name="Zhao Y."/>
        </authorList>
    </citation>
    <scope>NUCLEOTIDE SEQUENCE</scope>
</reference>
<feature type="transmembrane region" description="Helical" evidence="1">
    <location>
        <begin position="297"/>
        <end position="320"/>
    </location>
</feature>
<keyword evidence="4" id="KW-1185">Reference proteome</keyword>
<organism evidence="3 4">
    <name type="scientific">Miscanthus lutarioriparius</name>
    <dbReference type="NCBI Taxonomy" id="422564"/>
    <lineage>
        <taxon>Eukaryota</taxon>
        <taxon>Viridiplantae</taxon>
        <taxon>Streptophyta</taxon>
        <taxon>Embryophyta</taxon>
        <taxon>Tracheophyta</taxon>
        <taxon>Spermatophyta</taxon>
        <taxon>Magnoliopsida</taxon>
        <taxon>Liliopsida</taxon>
        <taxon>Poales</taxon>
        <taxon>Poaceae</taxon>
        <taxon>PACMAD clade</taxon>
        <taxon>Panicoideae</taxon>
        <taxon>Andropogonodae</taxon>
        <taxon>Andropogoneae</taxon>
        <taxon>Saccharinae</taxon>
        <taxon>Miscanthus</taxon>
    </lineage>
</organism>
<comment type="caution">
    <text evidence="3">The sequence shown here is derived from an EMBL/GenBank/DDBJ whole genome shotgun (WGS) entry which is preliminary data.</text>
</comment>
<evidence type="ECO:0000313" key="3">
    <source>
        <dbReference type="EMBL" id="CAD6220931.1"/>
    </source>
</evidence>
<accession>A0A811N4Y8</accession>
<feature type="transmembrane region" description="Helical" evidence="1">
    <location>
        <begin position="340"/>
        <end position="364"/>
    </location>
</feature>
<dbReference type="Proteomes" id="UP000604825">
    <property type="component" value="Unassembled WGS sequence"/>
</dbReference>
<dbReference type="PANTHER" id="PTHR31325">
    <property type="entry name" value="OS01G0798800 PROTEIN-RELATED"/>
    <property type="match status" value="1"/>
</dbReference>
<dbReference type="Pfam" id="PF13968">
    <property type="entry name" value="DUF4220"/>
    <property type="match status" value="1"/>
</dbReference>
<dbReference type="InterPro" id="IPR007658">
    <property type="entry name" value="DUF594"/>
</dbReference>
<feature type="transmembrane region" description="Helical" evidence="1">
    <location>
        <begin position="16"/>
        <end position="37"/>
    </location>
</feature>
<keyword evidence="1" id="KW-1133">Transmembrane helix</keyword>